<keyword evidence="3" id="KW-1185">Reference proteome</keyword>
<evidence type="ECO:0008006" key="4">
    <source>
        <dbReference type="Google" id="ProtNLM"/>
    </source>
</evidence>
<gene>
    <name evidence="2" type="ORF">NCTC13337_01864</name>
</gene>
<dbReference type="AlphaFoldDB" id="A0A380MV18"/>
<sequence length="364" mass="41184">MTKKRLTFLIIFLLLLLAIIGGFFFSSKSSYRIEQQWRGWQGEAKKKENFLAKKLLEHYGAKVTLRRHAREPWILEPIDTLILSPKAKLSNIQANSVKQWVIAGGHLVLSDYPNNPIFDITISEQPQTKEANAYWHSFTAHAPNNICAHFSYQKTAPIQTISTKTGCQELAQFSVGTGKITVYNAPFLNNFSDNNPMTIGLKADKSDIPILQYDHAVILRHLMQDSKNILWIQSTAAPPPQLPSLRWIISIAFILLTIGAILWRFGSRFGRLIPSASTPPKTQWLRHFYATGNYLLTNGAREKLLTASRTRLKNLPTVYLTPAQIQKREALLNCSVNNDIEFTHTIAAIEQLRIECTKSTQGTL</sequence>
<feature type="transmembrane region" description="Helical" evidence="1">
    <location>
        <begin position="247"/>
        <end position="265"/>
    </location>
</feature>
<accession>A0A380MV18</accession>
<protein>
    <recommendedName>
        <fullName evidence="4">DUF4350 domain-containing protein</fullName>
    </recommendedName>
</protein>
<name>A0A380MV18_9GAMM</name>
<organism evidence="2 3">
    <name type="scientific">Suttonella ornithocola</name>
    <dbReference type="NCBI Taxonomy" id="279832"/>
    <lineage>
        <taxon>Bacteria</taxon>
        <taxon>Pseudomonadati</taxon>
        <taxon>Pseudomonadota</taxon>
        <taxon>Gammaproteobacteria</taxon>
        <taxon>Cardiobacteriales</taxon>
        <taxon>Cardiobacteriaceae</taxon>
        <taxon>Suttonella</taxon>
    </lineage>
</organism>
<dbReference type="EMBL" id="UHIC01000001">
    <property type="protein sequence ID" value="SUO96440.1"/>
    <property type="molecule type" value="Genomic_DNA"/>
</dbReference>
<proteinExistence type="predicted"/>
<evidence type="ECO:0000313" key="2">
    <source>
        <dbReference type="EMBL" id="SUO96440.1"/>
    </source>
</evidence>
<evidence type="ECO:0000256" key="1">
    <source>
        <dbReference type="SAM" id="Phobius"/>
    </source>
</evidence>
<keyword evidence="1" id="KW-0472">Membrane</keyword>
<dbReference type="RefSeq" id="WP_072576242.1">
    <property type="nucleotide sequence ID" value="NZ_LWHB01000059.1"/>
</dbReference>
<evidence type="ECO:0000313" key="3">
    <source>
        <dbReference type="Proteomes" id="UP000254601"/>
    </source>
</evidence>
<dbReference type="Proteomes" id="UP000254601">
    <property type="component" value="Unassembled WGS sequence"/>
</dbReference>
<reference evidence="2 3" key="1">
    <citation type="submission" date="2018-06" db="EMBL/GenBank/DDBJ databases">
        <authorList>
            <consortium name="Pathogen Informatics"/>
            <person name="Doyle S."/>
        </authorList>
    </citation>
    <scope>NUCLEOTIDE SEQUENCE [LARGE SCALE GENOMIC DNA]</scope>
    <source>
        <strain evidence="2 3">NCTC13337</strain>
    </source>
</reference>
<keyword evidence="1" id="KW-1133">Transmembrane helix</keyword>
<keyword evidence="1" id="KW-0812">Transmembrane</keyword>